<proteinExistence type="predicted"/>
<dbReference type="AlphaFoldDB" id="A0A1N7MK88"/>
<dbReference type="EMBL" id="FTOP01000006">
    <property type="protein sequence ID" value="SIS86361.1"/>
    <property type="molecule type" value="Genomic_DNA"/>
</dbReference>
<evidence type="ECO:0000313" key="2">
    <source>
        <dbReference type="Proteomes" id="UP000186026"/>
    </source>
</evidence>
<protein>
    <submittedName>
        <fullName evidence="1">Uncharacterized protein</fullName>
    </submittedName>
</protein>
<dbReference type="RefSeq" id="WP_139325522.1">
    <property type="nucleotide sequence ID" value="NZ_FTOP01000006.1"/>
</dbReference>
<accession>A0A1N7MK88</accession>
<name>A0A1N7MK88_9BACT</name>
<dbReference type="Proteomes" id="UP000186026">
    <property type="component" value="Unassembled WGS sequence"/>
</dbReference>
<dbReference type="OrthoDB" id="794841at2"/>
<reference evidence="2" key="1">
    <citation type="submission" date="2017-01" db="EMBL/GenBank/DDBJ databases">
        <authorList>
            <person name="Varghese N."/>
            <person name="Submissions S."/>
        </authorList>
    </citation>
    <scope>NUCLEOTIDE SEQUENCE [LARGE SCALE GENOMIC DNA]</scope>
    <source>
        <strain evidence="2">DSM 46698</strain>
    </source>
</reference>
<evidence type="ECO:0000313" key="1">
    <source>
        <dbReference type="EMBL" id="SIS86361.1"/>
    </source>
</evidence>
<keyword evidence="2" id="KW-1185">Reference proteome</keyword>
<sequence length="135" mass="15473">MNWIKNMDNISEEEIIRFLKTKREALIQELEKLDVALNAMTGVDFNSIPKSIDSLQEGSIPDHYSSKLKLDKKILFALKEMGKGDKSEIIQKIQQLEPKSDISKLENSISVRLSYLKNNNIIKADKNGRSLSYFL</sequence>
<organism evidence="1 2">
    <name type="scientific">Belliella pelovolcani</name>
    <dbReference type="NCBI Taxonomy" id="529505"/>
    <lineage>
        <taxon>Bacteria</taxon>
        <taxon>Pseudomonadati</taxon>
        <taxon>Bacteroidota</taxon>
        <taxon>Cytophagia</taxon>
        <taxon>Cytophagales</taxon>
        <taxon>Cyclobacteriaceae</taxon>
        <taxon>Belliella</taxon>
    </lineage>
</organism>
<gene>
    <name evidence="1" type="ORF">SAMN05421761_106154</name>
</gene>